<evidence type="ECO:0000313" key="3">
    <source>
        <dbReference type="Proteomes" id="UP001140074"/>
    </source>
</evidence>
<evidence type="ECO:0000256" key="1">
    <source>
        <dbReference type="SAM" id="Coils"/>
    </source>
</evidence>
<accession>A0A9W8M892</accession>
<name>A0A9W8M892_9FUNG</name>
<reference evidence="2" key="1">
    <citation type="submission" date="2022-07" db="EMBL/GenBank/DDBJ databases">
        <title>Phylogenomic reconstructions and comparative analyses of Kickxellomycotina fungi.</title>
        <authorList>
            <person name="Reynolds N.K."/>
            <person name="Stajich J.E."/>
            <person name="Barry K."/>
            <person name="Grigoriev I.V."/>
            <person name="Crous P."/>
            <person name="Smith M.E."/>
        </authorList>
    </citation>
    <scope>NUCLEOTIDE SEQUENCE</scope>
    <source>
        <strain evidence="2">RSA 476</strain>
    </source>
</reference>
<keyword evidence="1" id="KW-0175">Coiled coil</keyword>
<gene>
    <name evidence="2" type="ORF">GGH94_001316</name>
</gene>
<keyword evidence="3" id="KW-1185">Reference proteome</keyword>
<proteinExistence type="predicted"/>
<evidence type="ECO:0000313" key="2">
    <source>
        <dbReference type="EMBL" id="KAJ2866746.1"/>
    </source>
</evidence>
<dbReference type="AlphaFoldDB" id="A0A9W8M892"/>
<dbReference type="EMBL" id="JANBUY010000031">
    <property type="protein sequence ID" value="KAJ2866746.1"/>
    <property type="molecule type" value="Genomic_DNA"/>
</dbReference>
<protein>
    <submittedName>
        <fullName evidence="2">Uncharacterized protein</fullName>
    </submittedName>
</protein>
<sequence>MNNNNVPVVPALSQAEQLEAMLEVAHRLSVEKRRIIAERDRVVAQHEHTIADRDRVITELRHAIAELQHAIAENERVSIEQRRTIAEQEHTMARFSEQVQILATMAVPAARPSGAEDILDDADSDTGDASADEMAESLQVAKRRRINRQVRDGSEQVISREALLESIEPFVIADIDILARIYEVATDRPLIPDNVEPLEFTQRLAELDWIRRWIPRSTGTGSEASELISLNLLCRSDMDSKVLRQNILRRLGLAGQHRAVVLGPVLCFVLVTLFGIRLDKVTGAILNEMFKAITNKSLRTLQVVTRTAVKKMSADEVCNMVKVWARNIYDIIEEGGGIEGSLEEATLCNSYYAEECKKEVSFRW</sequence>
<feature type="coiled-coil region" evidence="1">
    <location>
        <begin position="57"/>
        <end position="89"/>
    </location>
</feature>
<organism evidence="2 3">
    <name type="scientific">Coemansia aciculifera</name>
    <dbReference type="NCBI Taxonomy" id="417176"/>
    <lineage>
        <taxon>Eukaryota</taxon>
        <taxon>Fungi</taxon>
        <taxon>Fungi incertae sedis</taxon>
        <taxon>Zoopagomycota</taxon>
        <taxon>Kickxellomycotina</taxon>
        <taxon>Kickxellomycetes</taxon>
        <taxon>Kickxellales</taxon>
        <taxon>Kickxellaceae</taxon>
        <taxon>Coemansia</taxon>
    </lineage>
</organism>
<dbReference type="Proteomes" id="UP001140074">
    <property type="component" value="Unassembled WGS sequence"/>
</dbReference>
<comment type="caution">
    <text evidence="2">The sequence shown here is derived from an EMBL/GenBank/DDBJ whole genome shotgun (WGS) entry which is preliminary data.</text>
</comment>